<keyword evidence="5" id="KW-0272">Extracellular matrix</keyword>
<dbReference type="PANTHER" id="PTHR12027:SF99">
    <property type="entry name" value="PROTEIN WNT"/>
    <property type="match status" value="1"/>
</dbReference>
<dbReference type="EMBL" id="JABFTP020000185">
    <property type="protein sequence ID" value="KAL3285603.1"/>
    <property type="molecule type" value="Genomic_DNA"/>
</dbReference>
<evidence type="ECO:0000256" key="1">
    <source>
        <dbReference type="ARBA" id="ARBA00004498"/>
    </source>
</evidence>
<dbReference type="Pfam" id="PF00110">
    <property type="entry name" value="wnt"/>
    <property type="match status" value="1"/>
</dbReference>
<accession>A0ABD2P416</accession>
<comment type="subcellular location">
    <subcellularLocation>
        <location evidence="1 8">Secreted</location>
        <location evidence="1 8">Extracellular space</location>
        <location evidence="1 8">Extracellular matrix</location>
    </subcellularLocation>
</comment>
<evidence type="ECO:0000256" key="6">
    <source>
        <dbReference type="ARBA" id="ARBA00022687"/>
    </source>
</evidence>
<dbReference type="AlphaFoldDB" id="A0ABD2P416"/>
<evidence type="ECO:0000256" key="2">
    <source>
        <dbReference type="ARBA" id="ARBA00005683"/>
    </source>
</evidence>
<evidence type="ECO:0000256" key="3">
    <source>
        <dbReference type="ARBA" id="ARBA00022473"/>
    </source>
</evidence>
<evidence type="ECO:0000256" key="4">
    <source>
        <dbReference type="ARBA" id="ARBA00022525"/>
    </source>
</evidence>
<keyword evidence="3 8" id="KW-0217">Developmental protein</keyword>
<keyword evidence="10" id="KW-1185">Reference proteome</keyword>
<gene>
    <name evidence="9" type="ORF">HHI36_000132</name>
</gene>
<reference evidence="9 10" key="1">
    <citation type="journal article" date="2021" name="BMC Biol.">
        <title>Horizontally acquired antibacterial genes associated with adaptive radiation of ladybird beetles.</title>
        <authorList>
            <person name="Li H.S."/>
            <person name="Tang X.F."/>
            <person name="Huang Y.H."/>
            <person name="Xu Z.Y."/>
            <person name="Chen M.L."/>
            <person name="Du X.Y."/>
            <person name="Qiu B.Y."/>
            <person name="Chen P.T."/>
            <person name="Zhang W."/>
            <person name="Slipinski A."/>
            <person name="Escalona H.E."/>
            <person name="Waterhouse R.M."/>
            <person name="Zwick A."/>
            <person name="Pang H."/>
        </authorList>
    </citation>
    <scope>NUCLEOTIDE SEQUENCE [LARGE SCALE GENOMIC DNA]</scope>
    <source>
        <strain evidence="9">SYSU2018</strain>
    </source>
</reference>
<dbReference type="Proteomes" id="UP001516400">
    <property type="component" value="Unassembled WGS sequence"/>
</dbReference>
<protein>
    <recommendedName>
        <fullName evidence="8">Protein Wnt</fullName>
    </recommendedName>
</protein>
<comment type="similarity">
    <text evidence="2 8">Belongs to the Wnt family.</text>
</comment>
<comment type="function">
    <text evidence="8">Ligand for members of the frizzled family of seven transmembrane receptors.</text>
</comment>
<proteinExistence type="inferred from homology"/>
<name>A0ABD2P416_9CUCU</name>
<evidence type="ECO:0000256" key="7">
    <source>
        <dbReference type="ARBA" id="ARBA00023157"/>
    </source>
</evidence>
<dbReference type="PANTHER" id="PTHR12027">
    <property type="entry name" value="WNT RELATED"/>
    <property type="match status" value="1"/>
</dbReference>
<dbReference type="GO" id="GO:0016055">
    <property type="term" value="P:Wnt signaling pathway"/>
    <property type="evidence" value="ECO:0007669"/>
    <property type="project" value="UniProtKB-KW"/>
</dbReference>
<evidence type="ECO:0000313" key="10">
    <source>
        <dbReference type="Proteomes" id="UP001516400"/>
    </source>
</evidence>
<dbReference type="InterPro" id="IPR005817">
    <property type="entry name" value="Wnt"/>
</dbReference>
<evidence type="ECO:0000256" key="5">
    <source>
        <dbReference type="ARBA" id="ARBA00022530"/>
    </source>
</evidence>
<keyword evidence="7" id="KW-1015">Disulfide bond</keyword>
<sequence>MLNSVEFTTSNHKERCNKLEYLLDRQKELCSLNDRILPVLGGGAKLAVDECQYQFRNSRWNCSSFPEKNSTFGAVISISK</sequence>
<evidence type="ECO:0000313" key="9">
    <source>
        <dbReference type="EMBL" id="KAL3285603.1"/>
    </source>
</evidence>
<evidence type="ECO:0000256" key="8">
    <source>
        <dbReference type="RuleBase" id="RU003500"/>
    </source>
</evidence>
<organism evidence="9 10">
    <name type="scientific">Cryptolaemus montrouzieri</name>
    <dbReference type="NCBI Taxonomy" id="559131"/>
    <lineage>
        <taxon>Eukaryota</taxon>
        <taxon>Metazoa</taxon>
        <taxon>Ecdysozoa</taxon>
        <taxon>Arthropoda</taxon>
        <taxon>Hexapoda</taxon>
        <taxon>Insecta</taxon>
        <taxon>Pterygota</taxon>
        <taxon>Neoptera</taxon>
        <taxon>Endopterygota</taxon>
        <taxon>Coleoptera</taxon>
        <taxon>Polyphaga</taxon>
        <taxon>Cucujiformia</taxon>
        <taxon>Coccinelloidea</taxon>
        <taxon>Coccinellidae</taxon>
        <taxon>Scymninae</taxon>
        <taxon>Scymnini</taxon>
        <taxon>Cryptolaemus</taxon>
    </lineage>
</organism>
<keyword evidence="6 8" id="KW-0879">Wnt signaling pathway</keyword>
<comment type="caution">
    <text evidence="9">The sequence shown here is derived from an EMBL/GenBank/DDBJ whole genome shotgun (WGS) entry which is preliminary data.</text>
</comment>
<keyword evidence="4" id="KW-0964">Secreted</keyword>